<evidence type="ECO:0000313" key="2">
    <source>
        <dbReference type="Proteomes" id="UP000245533"/>
    </source>
</evidence>
<reference evidence="1 2" key="1">
    <citation type="submission" date="2018-05" db="EMBL/GenBank/DDBJ databases">
        <title>Rhodohalobacter halophilus gen. nov., sp. nov., a moderately halophilic member of the family Balneolaceae.</title>
        <authorList>
            <person name="Liu Z.-W."/>
        </authorList>
    </citation>
    <scope>NUCLEOTIDE SEQUENCE [LARGE SCALE GENOMIC DNA]</scope>
    <source>
        <strain evidence="1 2">8A47</strain>
    </source>
</reference>
<protein>
    <submittedName>
        <fullName evidence="1">Uncharacterized protein</fullName>
    </submittedName>
</protein>
<comment type="caution">
    <text evidence="1">The sequence shown here is derived from an EMBL/GenBank/DDBJ whole genome shotgun (WGS) entry which is preliminary data.</text>
</comment>
<sequence length="67" mass="7925">MKYELVKNCSLVGRRMAGRLPPPPVSRFPLFPQGYLRGKWDIFSSSTYFEPVIFYDLIRNDTEMVFF</sequence>
<dbReference type="EMBL" id="QGGB01000002">
    <property type="protein sequence ID" value="PWN07720.1"/>
    <property type="molecule type" value="Genomic_DNA"/>
</dbReference>
<accession>A0A316TTG5</accession>
<evidence type="ECO:0000313" key="1">
    <source>
        <dbReference type="EMBL" id="PWN07720.1"/>
    </source>
</evidence>
<keyword evidence="2" id="KW-1185">Reference proteome</keyword>
<dbReference type="AlphaFoldDB" id="A0A316TTG5"/>
<dbReference type="Proteomes" id="UP000245533">
    <property type="component" value="Unassembled WGS sequence"/>
</dbReference>
<gene>
    <name evidence="1" type="ORF">DDZ15_01480</name>
</gene>
<name>A0A316TTG5_9BACT</name>
<proteinExistence type="predicted"/>
<organism evidence="1 2">
    <name type="scientific">Rhodohalobacter mucosus</name>
    <dbReference type="NCBI Taxonomy" id="2079485"/>
    <lineage>
        <taxon>Bacteria</taxon>
        <taxon>Pseudomonadati</taxon>
        <taxon>Balneolota</taxon>
        <taxon>Balneolia</taxon>
        <taxon>Balneolales</taxon>
        <taxon>Balneolaceae</taxon>
        <taxon>Rhodohalobacter</taxon>
    </lineage>
</organism>